<reference evidence="11" key="2">
    <citation type="submission" date="2021-02" db="UniProtKB">
        <authorList>
            <consortium name="EnsemblMetazoa"/>
        </authorList>
    </citation>
    <scope>IDENTIFICATION</scope>
    <source>
        <strain evidence="11">JHB</strain>
    </source>
</reference>
<name>B0X1Y2_CULQU</name>
<keyword evidence="3" id="KW-0813">Transport</keyword>
<evidence type="ECO:0000256" key="7">
    <source>
        <dbReference type="ARBA" id="ARBA00023177"/>
    </source>
</evidence>
<keyword evidence="6 8" id="KW-0472">Membrane</keyword>
<evidence type="ECO:0000259" key="9">
    <source>
        <dbReference type="Pfam" id="PF00909"/>
    </source>
</evidence>
<feature type="transmembrane region" description="Helical" evidence="8">
    <location>
        <begin position="342"/>
        <end position="364"/>
    </location>
</feature>
<feature type="transmembrane region" description="Helical" evidence="8">
    <location>
        <begin position="394"/>
        <end position="412"/>
    </location>
</feature>
<feature type="transmembrane region" description="Helical" evidence="8">
    <location>
        <begin position="261"/>
        <end position="281"/>
    </location>
</feature>
<comment type="similarity">
    <text evidence="2">Belongs to the ammonia transporter channel (TC 1.A.11.2) family.</text>
</comment>
<feature type="transmembrane region" description="Helical" evidence="8">
    <location>
        <begin position="312"/>
        <end position="330"/>
    </location>
</feature>
<dbReference type="eggNOG" id="KOG0682">
    <property type="taxonomic scope" value="Eukaryota"/>
</dbReference>
<dbReference type="EnsemblMetazoa" id="CPIJ013531-RA">
    <property type="protein sequence ID" value="CPIJ013531-PA"/>
    <property type="gene ID" value="CPIJ013531"/>
</dbReference>
<dbReference type="HOGENOM" id="CLU_000445_33_1_1"/>
<feature type="transmembrane region" description="Helical" evidence="8">
    <location>
        <begin position="288"/>
        <end position="306"/>
    </location>
</feature>
<accession>B0X1Y2</accession>
<keyword evidence="4 8" id="KW-0812">Transmembrane</keyword>
<dbReference type="InterPro" id="IPR029020">
    <property type="entry name" value="Ammonium/urea_transptr"/>
</dbReference>
<evidence type="ECO:0000256" key="5">
    <source>
        <dbReference type="ARBA" id="ARBA00022989"/>
    </source>
</evidence>
<organism>
    <name type="scientific">Culex quinquefasciatus</name>
    <name type="common">Southern house mosquito</name>
    <name type="synonym">Culex pungens</name>
    <dbReference type="NCBI Taxonomy" id="7176"/>
    <lineage>
        <taxon>Eukaryota</taxon>
        <taxon>Metazoa</taxon>
        <taxon>Ecdysozoa</taxon>
        <taxon>Arthropoda</taxon>
        <taxon>Hexapoda</taxon>
        <taxon>Insecta</taxon>
        <taxon>Pterygota</taxon>
        <taxon>Neoptera</taxon>
        <taxon>Endopterygota</taxon>
        <taxon>Diptera</taxon>
        <taxon>Nematocera</taxon>
        <taxon>Culicoidea</taxon>
        <taxon>Culicidae</taxon>
        <taxon>Culicinae</taxon>
        <taxon>Culicini</taxon>
        <taxon>Culex</taxon>
        <taxon>Culex</taxon>
    </lineage>
</organism>
<dbReference type="SUPFAM" id="SSF111352">
    <property type="entry name" value="Ammonium transporter"/>
    <property type="match status" value="1"/>
</dbReference>
<dbReference type="Proteomes" id="UP000002320">
    <property type="component" value="Unassembled WGS sequence"/>
</dbReference>
<evidence type="ECO:0000256" key="2">
    <source>
        <dbReference type="ARBA" id="ARBA00005887"/>
    </source>
</evidence>
<feature type="transmembrane region" description="Helical" evidence="8">
    <location>
        <begin position="151"/>
        <end position="170"/>
    </location>
</feature>
<dbReference type="GO" id="GO:0005886">
    <property type="term" value="C:plasma membrane"/>
    <property type="evidence" value="ECO:0007669"/>
    <property type="project" value="TreeGrafter"/>
</dbReference>
<evidence type="ECO:0000256" key="4">
    <source>
        <dbReference type="ARBA" id="ARBA00022692"/>
    </source>
</evidence>
<dbReference type="InParanoid" id="B0X1Y2"/>
<comment type="subcellular location">
    <subcellularLocation>
        <location evidence="1">Membrane</location>
        <topology evidence="1">Multi-pass membrane protein</topology>
    </subcellularLocation>
</comment>
<feature type="domain" description="Ammonium transporter AmtB-like" evidence="9">
    <location>
        <begin position="38"/>
        <end position="435"/>
    </location>
</feature>
<feature type="transmembrane region" description="Helical" evidence="8">
    <location>
        <begin position="106"/>
        <end position="130"/>
    </location>
</feature>
<dbReference type="VEuPathDB" id="VectorBase:CQUJHB005019"/>
<gene>
    <name evidence="11" type="primary">6046461</name>
    <name evidence="10" type="ORF">CpipJ_CPIJ013531</name>
</gene>
<dbReference type="PANTHER" id="PTHR11730:SF58">
    <property type="entry name" value="AMMONIUM TRANSPORTER"/>
    <property type="match status" value="1"/>
</dbReference>
<dbReference type="FunFam" id="1.10.3430.10:FF:000008">
    <property type="entry name" value="Ammonium transporter"/>
    <property type="match status" value="1"/>
</dbReference>
<dbReference type="STRING" id="7176.B0X1Y2"/>
<evidence type="ECO:0000313" key="11">
    <source>
        <dbReference type="EnsemblMetazoa" id="CPIJ013531-PA"/>
    </source>
</evidence>
<feature type="transmembrane region" description="Helical" evidence="8">
    <location>
        <begin position="221"/>
        <end position="241"/>
    </location>
</feature>
<proteinExistence type="inferred from homology"/>
<dbReference type="EMBL" id="DS232274">
    <property type="protein sequence ID" value="EDS38912.1"/>
    <property type="molecule type" value="Genomic_DNA"/>
</dbReference>
<feature type="transmembrane region" description="Helical" evidence="8">
    <location>
        <begin position="35"/>
        <end position="55"/>
    </location>
</feature>
<evidence type="ECO:0000256" key="1">
    <source>
        <dbReference type="ARBA" id="ARBA00004141"/>
    </source>
</evidence>
<evidence type="ECO:0000256" key="3">
    <source>
        <dbReference type="ARBA" id="ARBA00022448"/>
    </source>
</evidence>
<keyword evidence="5 8" id="KW-1133">Transmembrane helix</keyword>
<dbReference type="OrthoDB" id="534912at2759"/>
<protein>
    <submittedName>
        <fullName evidence="10">Ammonium transporter</fullName>
    </submittedName>
</protein>
<dbReference type="AlphaFoldDB" id="B0X1Y2"/>
<dbReference type="VEuPathDB" id="VectorBase:CPIJ013531"/>
<evidence type="ECO:0000256" key="6">
    <source>
        <dbReference type="ARBA" id="ARBA00023136"/>
    </source>
</evidence>
<dbReference type="Gene3D" id="1.10.3430.10">
    <property type="entry name" value="Ammonium transporter AmtB like domains"/>
    <property type="match status" value="1"/>
</dbReference>
<dbReference type="GO" id="GO:0008519">
    <property type="term" value="F:ammonium channel activity"/>
    <property type="evidence" value="ECO:0007669"/>
    <property type="project" value="InterPro"/>
</dbReference>
<dbReference type="PANTHER" id="PTHR11730">
    <property type="entry name" value="AMMONIUM TRANSPORTER"/>
    <property type="match status" value="1"/>
</dbReference>
<keyword evidence="12" id="KW-1185">Reference proteome</keyword>
<dbReference type="GO" id="GO:0097272">
    <property type="term" value="P:ammonium homeostasis"/>
    <property type="evidence" value="ECO:0007669"/>
    <property type="project" value="TreeGrafter"/>
</dbReference>
<sequence length="511" mass="54880">MAANVTDRPEIFIDSMTIRSSVFIPAQFDVTIADAGYITINSLILITMQTGFALVNSGSISVRNSVNMMMKNTVDTAIGGFAFWLLGFGLAYGRKYGNAFFGWGDFFVDVSVTDPLLGGVMTAFMYEISFSSSSTTIASGGMAERFNFRAYCLYAFFNSLLYALAAGWVWRETGFLAVLGAVDIAGAGPVHMLGGVCSFAAATFLGPRIGRFDNGHHHPPMGNTVIAFLGLFILWWAWLAFNTASSYGLSRGRWGFTIRAAVMTMLGSMGGGVLACAFSIFDNKGKAYPFQIMNGVLASLVSVTGGCYLYDSWSAVLTGAIGSLLCLLSMKLMDKFKIDDPLYACTVHGVGGAWGLISIGLFAVDPISQPTTGGRSGLFLGGGFDLLKSQMAEAGTILVWGLLTTWALLWIINQFVRVKLTPEEEALGADYVEHEVDHARNALEEMKPLWSREVELSDGLHYRLSSSVASTRDLSSGMYKGNINAAFTDGNGVPFGASAKNDQTQVNCGVN</sequence>
<evidence type="ECO:0000313" key="12">
    <source>
        <dbReference type="Proteomes" id="UP000002320"/>
    </source>
</evidence>
<evidence type="ECO:0000313" key="10">
    <source>
        <dbReference type="EMBL" id="EDS38912.1"/>
    </source>
</evidence>
<dbReference type="KEGG" id="cqu:CpipJ_CPIJ013531"/>
<dbReference type="Pfam" id="PF00909">
    <property type="entry name" value="Ammonium_transp"/>
    <property type="match status" value="1"/>
</dbReference>
<dbReference type="OMA" id="RANYNAY"/>
<feature type="transmembrane region" description="Helical" evidence="8">
    <location>
        <begin position="190"/>
        <end position="209"/>
    </location>
</feature>
<evidence type="ECO:0000256" key="8">
    <source>
        <dbReference type="SAM" id="Phobius"/>
    </source>
</evidence>
<reference evidence="10" key="1">
    <citation type="submission" date="2007-03" db="EMBL/GenBank/DDBJ databases">
        <title>Annotation of Culex pipiens quinquefasciatus.</title>
        <authorList>
            <consortium name="The Broad Institute Genome Sequencing Platform"/>
            <person name="Atkinson P.W."/>
            <person name="Hemingway J."/>
            <person name="Christensen B.M."/>
            <person name="Higgs S."/>
            <person name="Kodira C."/>
            <person name="Hannick L."/>
            <person name="Megy K."/>
            <person name="O'Leary S."/>
            <person name="Pearson M."/>
            <person name="Haas B.J."/>
            <person name="Mauceli E."/>
            <person name="Wortman J.R."/>
            <person name="Lee N.H."/>
            <person name="Guigo R."/>
            <person name="Stanke M."/>
            <person name="Alvarado L."/>
            <person name="Amedeo P."/>
            <person name="Antoine C.H."/>
            <person name="Arensburger P."/>
            <person name="Bidwell S.L."/>
            <person name="Crawford M."/>
            <person name="Camaro F."/>
            <person name="Devon K."/>
            <person name="Engels R."/>
            <person name="Hammond M."/>
            <person name="Howarth C."/>
            <person name="Koehrsen M."/>
            <person name="Lawson D."/>
            <person name="Montgomery P."/>
            <person name="Nene V."/>
            <person name="Nusbaum C."/>
            <person name="Puiu D."/>
            <person name="Romero-Severson J."/>
            <person name="Severson D.W."/>
            <person name="Shumway M."/>
            <person name="Sisk P."/>
            <person name="Stolte C."/>
            <person name="Zeng Q."/>
            <person name="Eisenstadt E."/>
            <person name="Fraser-Liggett C."/>
            <person name="Strausberg R."/>
            <person name="Galagan J."/>
            <person name="Birren B."/>
            <person name="Collins F.H."/>
        </authorList>
    </citation>
    <scope>NUCLEOTIDE SEQUENCE [LARGE SCALE GENOMIC DNA]</scope>
    <source>
        <strain evidence="10">JHB</strain>
    </source>
</reference>
<keyword evidence="7" id="KW-0924">Ammonia transport</keyword>
<dbReference type="InterPro" id="IPR024041">
    <property type="entry name" value="NH4_transpt_AmtB-like_dom"/>
</dbReference>
<feature type="transmembrane region" description="Helical" evidence="8">
    <location>
        <begin position="76"/>
        <end position="94"/>
    </location>
</feature>